<keyword evidence="2" id="KW-0472">Membrane</keyword>
<keyword evidence="4" id="KW-1185">Reference proteome</keyword>
<proteinExistence type="predicted"/>
<evidence type="ECO:0000313" key="4">
    <source>
        <dbReference type="Proteomes" id="UP001345013"/>
    </source>
</evidence>
<feature type="transmembrane region" description="Helical" evidence="2">
    <location>
        <begin position="16"/>
        <end position="34"/>
    </location>
</feature>
<comment type="caution">
    <text evidence="3">The sequence shown here is derived from an EMBL/GenBank/DDBJ whole genome shotgun (WGS) entry which is preliminary data.</text>
</comment>
<evidence type="ECO:0000256" key="2">
    <source>
        <dbReference type="SAM" id="Phobius"/>
    </source>
</evidence>
<sequence length="98" mass="10904">MSSYPALEKGPSSDKWGLILFVVLALVVGLVQLLNKIQTSIERRFGSNRDKDEKKDKTVQTPEPKDQRPLPDLNVAIKDLRLAVRAHGAKAEVAIKLE</sequence>
<organism evidence="3 4">
    <name type="scientific">Lithohypha guttulata</name>
    <dbReference type="NCBI Taxonomy" id="1690604"/>
    <lineage>
        <taxon>Eukaryota</taxon>
        <taxon>Fungi</taxon>
        <taxon>Dikarya</taxon>
        <taxon>Ascomycota</taxon>
        <taxon>Pezizomycotina</taxon>
        <taxon>Eurotiomycetes</taxon>
        <taxon>Chaetothyriomycetidae</taxon>
        <taxon>Chaetothyriales</taxon>
        <taxon>Trichomeriaceae</taxon>
        <taxon>Lithohypha</taxon>
    </lineage>
</organism>
<evidence type="ECO:0000256" key="1">
    <source>
        <dbReference type="SAM" id="MobiDB-lite"/>
    </source>
</evidence>
<reference evidence="3 4" key="1">
    <citation type="submission" date="2023-08" db="EMBL/GenBank/DDBJ databases">
        <title>Black Yeasts Isolated from many extreme environments.</title>
        <authorList>
            <person name="Coleine C."/>
            <person name="Stajich J.E."/>
            <person name="Selbmann L."/>
        </authorList>
    </citation>
    <scope>NUCLEOTIDE SEQUENCE [LARGE SCALE GENOMIC DNA]</scope>
    <source>
        <strain evidence="3 4">CCFEE 5885</strain>
    </source>
</reference>
<protein>
    <submittedName>
        <fullName evidence="3">Uncharacterized protein</fullName>
    </submittedName>
</protein>
<feature type="region of interest" description="Disordered" evidence="1">
    <location>
        <begin position="44"/>
        <end position="70"/>
    </location>
</feature>
<accession>A0ABR0KIA7</accession>
<keyword evidence="2" id="KW-0812">Transmembrane</keyword>
<gene>
    <name evidence="3" type="ORF">LTR24_002209</name>
</gene>
<name>A0ABR0KIA7_9EURO</name>
<keyword evidence="2" id="KW-1133">Transmembrane helix</keyword>
<dbReference type="EMBL" id="JAVRRG010000018">
    <property type="protein sequence ID" value="KAK5097340.1"/>
    <property type="molecule type" value="Genomic_DNA"/>
</dbReference>
<feature type="compositionally biased region" description="Basic and acidic residues" evidence="1">
    <location>
        <begin position="44"/>
        <end position="69"/>
    </location>
</feature>
<dbReference type="Proteomes" id="UP001345013">
    <property type="component" value="Unassembled WGS sequence"/>
</dbReference>
<evidence type="ECO:0000313" key="3">
    <source>
        <dbReference type="EMBL" id="KAK5097340.1"/>
    </source>
</evidence>